<evidence type="ECO:0000256" key="2">
    <source>
        <dbReference type="ARBA" id="ARBA00022679"/>
    </source>
</evidence>
<dbReference type="Pfam" id="PF08354">
    <property type="entry name" value="Fas1-AflB-like_hel"/>
    <property type="match status" value="1"/>
</dbReference>
<dbReference type="InterPro" id="IPR055118">
    <property type="entry name" value="FAS-like_AT_central"/>
</dbReference>
<evidence type="ECO:0000313" key="9">
    <source>
        <dbReference type="Proteomes" id="UP000053405"/>
    </source>
</evidence>
<dbReference type="InterPro" id="IPR036291">
    <property type="entry name" value="NAD(P)-bd_dom_sf"/>
</dbReference>
<dbReference type="Gene3D" id="3.20.20.70">
    <property type="entry name" value="Aldolase class I"/>
    <property type="match status" value="1"/>
</dbReference>
<dbReference type="SUPFAM" id="SSF51412">
    <property type="entry name" value="Inosine monophosphate dehydrogenase (IMPDH)"/>
    <property type="match status" value="1"/>
</dbReference>
<dbReference type="EMBL" id="BANT01000022">
    <property type="protein sequence ID" value="GAC57645.1"/>
    <property type="molecule type" value="Genomic_DNA"/>
</dbReference>
<dbReference type="PANTHER" id="PTHR10982:SF21">
    <property type="entry name" value="FATTY ACID SYNTHASE SUBUNIT BETA"/>
    <property type="match status" value="1"/>
</dbReference>
<evidence type="ECO:0000256" key="5">
    <source>
        <dbReference type="ARBA" id="ARBA00023002"/>
    </source>
</evidence>
<evidence type="ECO:0000256" key="4">
    <source>
        <dbReference type="ARBA" id="ARBA00022857"/>
    </source>
</evidence>
<dbReference type="InterPro" id="IPR047224">
    <property type="entry name" value="FAS_alpha_su_C"/>
</dbReference>
<dbReference type="CDD" id="cd03447">
    <property type="entry name" value="FAS_MaoC"/>
    <property type="match status" value="1"/>
</dbReference>
<dbReference type="Pfam" id="PF22690">
    <property type="entry name" value="FAS_AT_central"/>
    <property type="match status" value="1"/>
</dbReference>
<dbReference type="Gene3D" id="3.30.70.2490">
    <property type="match status" value="1"/>
</dbReference>
<sequence length="3089" mass="324954">MTLDQFRSSSRNDHTAAPEPSLLDRLVQGEAFAVCFGGQGGAWLPTLTEVAIDADLESELNDVVAAAAALLAPVAHELARAGARPFDPITWLRGLDEDRAVPGERELAEVTVSLPGVLLTQLATIASIAKQGLDTAQVPPIALLGHSQGALATEALAVDGTPRDADDAQLLALAQLIGAAAALTARRHGLAGTAEVSPMLSISQVRPREVEVLLARYVAQLPAAQRIGAPTIAVHNSRRAVVLSGAPRQLAAFQALCEQEAAISADEHKRKLTGGSPFAPVFENVMTTVPFHHPDMLPGVALVTEWAQRIGLDPALAHRYADAILVKHVDWVAEVAEVVASGARWLLDFGPGDVATRLSASLVRGQGIGAVPVATRGGQRNLFVPGNVPEVSAPWALYAPRLAELPDGRTVVDTPFTRLTGRSPMMLAGMTPTTVDPAIVAAAANAGHWAEWAGGGQVTEQIFADNLARLTELLEPGREVQFNSLFLDPYLWKLQVGGKRLVQKARGTGAPLDGVIITAGIPELDEAVALVAELNEARLHYVAFKPGTIEQIRAVIRIANEVPEFPIIVQVEGGRAGGHHSWEDLDDLLLATYGQLRDRPNVVLCVGGGIGTPERAADYLTGHWSARHGYPLMPLDGILIGTAAMATLEATTAPEVKQLLADTRGCEEWIGAGHSEAGMASGRSQLGADIHEIDNTASRCGRLLDEVAGDGAAVQERRAEIIEAMAGTAKPYFGDVDTMTYRQWLTRYADLAVGEADGDPLPWADITWEQRFTEMLRRTEARMHPQDTGTFVSLFDDEVANPHAAILALGAAYPQIDQDVLHPADVAFFLELCRTPGKPVNFVPVIDKDVRRWWRSDSLWQAHDPRYGADEVCIIPGPVSVAGITRVDEPVGELLDRFENHVIETLRTDGEHAWPADGRRRTGQVPSAGPLTLLIESADVSWAGRIVANPVAMLGSPDGWEVYDGQFAEHRPTGAELTLTSQAGSYPASFELSVPVAGTAVRIPISVGAACLDGAVPSVGVTEAATAMRQLLTVAAGGSLNPVDDGVVTATVGWSADSVADHSGVTANSLPMHLAPVTPAQPLGFAVPDTLVTACWPAVFSVLGAATTEAGIPVVEGLLDLVHLDHAVALTGQIPAEDTELTVQARLGEVYDSSAGRVVEVGIEVTGPAGESIATLTERFAIRGRSGDADLTDPVRAGGAADGERSGTRKHVRTTTIEAPAEMTGFAVVSGDRNPIHTDVLAARLAGLGEPIVHGMWLSAAAQQVLTAADRETPLPSPRAILGWTARFLGMVRLGDEITVRIDRVGMDAGREVVEVTAKVGDELVMAATALLAAPRTVYAFPGQGIQSKGMGLAARSRSKAARKVWDRADAHTRKALGFSILAVVRDNPTTLVADGVTYHHPDGVLFLTQFTQVAMATLGVAQVAELREAGGFVDGAITCGHSVGEYNALAACAGVLPLEAVLEVVFQRGSAMHHLVPRDAQGRSDYRMAAIRPSQFGLADDEVIAFVTGIGEQAGEFLEVVNLNLLGSQYAIAGTVAGLAALQTEIERRVAEFGGKRAFILVPGIDVPFHSTVLRAGVPEFRGKLEALLPAQIDPEILVGHYIPNLVPRLFNLERDFVQEIADLVPSEPLEQVLADWQSWSQRPAELTRVLLIELLAWQFASPVRWIETQDLLFSAPEQGGLGTQRFVEVGVKNAPTLVGLARNTLRLPDYATVSAEVLNAESDADLLVAQDAGVEPVEDVVEQAPAADQTPAAPAAAPVAAAPTAAATGPRPDDIVFTPTDAVRSVIALWTKMRTDQIGAVDTIEALCDGVSSRRNQLLLDIGAELGLGAIDGAAEADMAALSAQVDSLARGYRPLGEVLTDAVADQFRKVAGPLGKRQSYVIDRVTGDWQLGAGWAQHALVALALGTRDGASVRGGDLGDLLDGPVTNTDGLDGVIDRAVRRVGTARGIAVELPVAATGGGAAVDAAALGEFADQVTGPDGVLATAAQTVLAKLGLTDTESTPEADPDAAVLADRVSAELGSDWQRTVAPAFDADRAVLIDDRWASAREDLAIIWLRPEDELDQIATAGFTGAGQTVAEHASWWRRRAEQTGADAHARLYAAIAQAAMVAEPGEFADDIAVVTGASAGSIAAAVTSRLLAGGATVVATTSRLNGERLAFYKQLYREHARAGAALWVVPANMAAYTDVDALVEWLGSEQTENLGASTVVVKPVMAPTLLFPFAAPRVAGDLTDAGARAELEMKVLLWSVERLIGGLSAIGADHDLDARLHVVLPGSPNRGMFGGDGAYAESKAALDAVINRWSAEDSWNGHTSLAHALIGWVRGTGLMGGNDPMVDAVEAAGVRTWSTDEMAANLLGLCSVEQRSAARTAPLLADFTAGLDPASIDLKAIADQAQAGGDDPTTADADSAEDEDGVLVSALSAPARAELPAPIDWAPIDARPEDLVVIVGAGEVGPYGSARTRFEMEVDEKLSAAGVLELAWNTGLVQWDTAPKPGWYDVATGDRIAEEDIAERYHDEVLERCGIRRYADDGAMTDNAAPLLESVFLDEDLSFAVPSEAAARAFAAADPERTRVRANADTGDWTVTRLAGTEIRVPRQMKLSRTVGGQIPTGFDPVRWGVSADMAESVDRVALWNLVATVDAFLTAGFSPAELMRWVHPGLVANTQGTGMGGMTSMRSLYVDTLLGEAKANDILQEALPNVVAAHVVQSYVGSYGAMIHPVAACATAAVSVEEGVDKIRLGKALFAVAGGFDDLGIEGIVGFGDMSATADSAAMTARGIEDRRFSRANDRRRGGFVESAGGGTVLLARGDVAAQMGLPVLGVVAWAQSFGDGVHTSIPAPGLGALGAARGGQDSPLAASLEALGVTADEVAVVSKHDTSTRANDPNESELHERLASAIGRSDGAPLFVVSQKSLTGHAKGGAAAFQLIGLCQVLRDGIIPPNRSLDCVDEKMAQYPHLVWAREPLALGERSGLKAGLLTSLGFGHVSGLIAVVHPEAFIASLDDAQRAEYRERSALRLRTGRQRLLEAMCGVESAYQRPPNRRLDADLDEHDAEAALLLDPQVRLDAEGAYAATGSATAVAGTAGAVR</sequence>
<dbReference type="eggNOG" id="COG4981">
    <property type="taxonomic scope" value="Bacteria"/>
</dbReference>
<evidence type="ECO:0000256" key="6">
    <source>
        <dbReference type="SAM" id="MobiDB-lite"/>
    </source>
</evidence>
<dbReference type="InterPro" id="IPR002539">
    <property type="entry name" value="MaoC-like_dom"/>
</dbReference>
<dbReference type="CDD" id="cd08950">
    <property type="entry name" value="KR_fFAS_SDR_c_like"/>
    <property type="match status" value="1"/>
</dbReference>
<comment type="similarity">
    <text evidence="1">Belongs to the enoyl-CoA hydratase/isomerase family.</text>
</comment>
<dbReference type="GO" id="GO:0016787">
    <property type="term" value="F:hydrolase activity"/>
    <property type="evidence" value="ECO:0007669"/>
    <property type="project" value="UniProtKB-KW"/>
</dbReference>
<comment type="caution">
    <text evidence="8">The sequence shown here is derived from an EMBL/GenBank/DDBJ whole genome shotgun (WGS) entry which is preliminary data.</text>
</comment>
<dbReference type="PROSITE" id="PS52004">
    <property type="entry name" value="KS3_2"/>
    <property type="match status" value="1"/>
</dbReference>
<dbReference type="Pfam" id="PF01575">
    <property type="entry name" value="MaoC_dehydratas"/>
    <property type="match status" value="1"/>
</dbReference>
<dbReference type="InterPro" id="IPR013565">
    <property type="entry name" value="Fas1/AflB-like_central"/>
</dbReference>
<dbReference type="eggNOG" id="COG2030">
    <property type="taxonomic scope" value="Bacteria"/>
</dbReference>
<reference evidence="8 9" key="1">
    <citation type="submission" date="2012-12" db="EMBL/GenBank/DDBJ databases">
        <title>Whole genome shotgun sequence of Gordonia hirsuta NBRC 16056.</title>
        <authorList>
            <person name="Isaki-Nakamura S."/>
            <person name="Hosoyama A."/>
            <person name="Tsuchikane K."/>
            <person name="Katsumata H."/>
            <person name="Baba S."/>
            <person name="Yamazaki S."/>
            <person name="Fujita N."/>
        </authorList>
    </citation>
    <scope>NUCLEOTIDE SEQUENCE [LARGE SCALE GENOMIC DNA]</scope>
    <source>
        <strain evidence="8 9">NBRC 16056</strain>
    </source>
</reference>
<dbReference type="GO" id="GO:0005835">
    <property type="term" value="C:fatty acid synthase complex"/>
    <property type="evidence" value="ECO:0007669"/>
    <property type="project" value="InterPro"/>
</dbReference>
<dbReference type="InterPro" id="IPR014043">
    <property type="entry name" value="Acyl_transferase_dom"/>
</dbReference>
<keyword evidence="4" id="KW-0521">NADP</keyword>
<feature type="region of interest" description="Disordered" evidence="6">
    <location>
        <begin position="1191"/>
        <end position="1212"/>
    </location>
</feature>
<feature type="domain" description="Ketosynthase family 3 (KS3)" evidence="7">
    <location>
        <begin position="2544"/>
        <end position="2995"/>
    </location>
</feature>
<dbReference type="InterPro" id="IPR013785">
    <property type="entry name" value="Aldolase_TIM"/>
</dbReference>
<evidence type="ECO:0000256" key="3">
    <source>
        <dbReference type="ARBA" id="ARBA00022801"/>
    </source>
</evidence>
<dbReference type="GO" id="GO:0006633">
    <property type="term" value="P:fatty acid biosynthetic process"/>
    <property type="evidence" value="ECO:0007669"/>
    <property type="project" value="InterPro"/>
</dbReference>
<keyword evidence="3" id="KW-0378">Hydrolase</keyword>
<dbReference type="Pfam" id="PF00698">
    <property type="entry name" value="Acyl_transf_1"/>
    <property type="match status" value="1"/>
</dbReference>
<dbReference type="PRINTS" id="PR01483">
    <property type="entry name" value="FASYNTHASE"/>
</dbReference>
<dbReference type="InterPro" id="IPR003965">
    <property type="entry name" value="Fatty_acid_synthase"/>
</dbReference>
<dbReference type="Proteomes" id="UP000053405">
    <property type="component" value="Unassembled WGS sequence"/>
</dbReference>
<dbReference type="SUPFAM" id="SSF52151">
    <property type="entry name" value="FabD/lysophospholipase-like"/>
    <property type="match status" value="2"/>
</dbReference>
<protein>
    <submittedName>
        <fullName evidence="8">Fatty-acid synthase</fullName>
    </submittedName>
</protein>
<dbReference type="eggNOG" id="COG0304">
    <property type="taxonomic scope" value="Bacteria"/>
</dbReference>
<dbReference type="GO" id="GO:0004312">
    <property type="term" value="F:fatty acid synthase activity"/>
    <property type="evidence" value="ECO:0007669"/>
    <property type="project" value="InterPro"/>
</dbReference>
<feature type="region of interest" description="Disordered" evidence="6">
    <location>
        <begin position="1"/>
        <end position="20"/>
    </location>
</feature>
<accession>L7L921</accession>
<organism evidence="8 9">
    <name type="scientific">Gordonia hirsuta DSM 44140 = NBRC 16056</name>
    <dbReference type="NCBI Taxonomy" id="1121927"/>
    <lineage>
        <taxon>Bacteria</taxon>
        <taxon>Bacillati</taxon>
        <taxon>Actinomycetota</taxon>
        <taxon>Actinomycetes</taxon>
        <taxon>Mycobacteriales</taxon>
        <taxon>Gordoniaceae</taxon>
        <taxon>Gordonia</taxon>
    </lineage>
</organism>
<dbReference type="Pfam" id="PF00109">
    <property type="entry name" value="ketoacyl-synt"/>
    <property type="match status" value="1"/>
</dbReference>
<dbReference type="InterPro" id="IPR014030">
    <property type="entry name" value="Ketoacyl_synth_N"/>
</dbReference>
<dbReference type="RefSeq" id="WP_005940173.1">
    <property type="nucleotide sequence ID" value="NZ_ATVK01000050.1"/>
</dbReference>
<evidence type="ECO:0000313" key="8">
    <source>
        <dbReference type="EMBL" id="GAC57645.1"/>
    </source>
</evidence>
<keyword evidence="2" id="KW-0808">Transferase</keyword>
<dbReference type="Pfam" id="PF02801">
    <property type="entry name" value="Ketoacyl-synt_C"/>
    <property type="match status" value="1"/>
</dbReference>
<dbReference type="SMART" id="SM00827">
    <property type="entry name" value="PKS_AT"/>
    <property type="match status" value="1"/>
</dbReference>
<dbReference type="SUPFAM" id="SSF51735">
    <property type="entry name" value="NAD(P)-binding Rossmann-fold domains"/>
    <property type="match status" value="1"/>
</dbReference>
<dbReference type="eggNOG" id="COG0331">
    <property type="taxonomic scope" value="Bacteria"/>
</dbReference>
<feature type="region of interest" description="Disordered" evidence="6">
    <location>
        <begin position="1747"/>
        <end position="1776"/>
    </location>
</feature>
<proteinExistence type="inferred from homology"/>
<dbReference type="Gene3D" id="1.20.930.70">
    <property type="match status" value="1"/>
</dbReference>
<dbReference type="SUPFAM" id="SSF53901">
    <property type="entry name" value="Thiolase-like"/>
    <property type="match status" value="2"/>
</dbReference>
<dbReference type="SUPFAM" id="SSF54637">
    <property type="entry name" value="Thioesterase/thiol ester dehydrase-isomerase"/>
    <property type="match status" value="2"/>
</dbReference>
<gene>
    <name evidence="8" type="primary">fas</name>
    <name evidence="8" type="ORF">GOHSU_22_01050</name>
</gene>
<dbReference type="Gene3D" id="3.40.47.10">
    <property type="match status" value="1"/>
</dbReference>
<dbReference type="GO" id="GO:0004318">
    <property type="term" value="F:enoyl-[acyl-carrier-protein] reductase (NADH) activity"/>
    <property type="evidence" value="ECO:0007669"/>
    <property type="project" value="InterPro"/>
</dbReference>
<dbReference type="Gene3D" id="3.90.25.70">
    <property type="match status" value="1"/>
</dbReference>
<name>L7L921_9ACTN</name>
<keyword evidence="5" id="KW-0560">Oxidoreductase</keyword>
<dbReference type="InterPro" id="IPR029069">
    <property type="entry name" value="HotDog_dom_sf"/>
</dbReference>
<dbReference type="InterPro" id="IPR014031">
    <property type="entry name" value="Ketoacyl_synth_C"/>
</dbReference>
<evidence type="ECO:0000256" key="1">
    <source>
        <dbReference type="ARBA" id="ARBA00005254"/>
    </source>
</evidence>
<keyword evidence="9" id="KW-1185">Reference proteome</keyword>
<dbReference type="PANTHER" id="PTHR10982">
    <property type="entry name" value="MALONYL COA-ACYL CARRIER PROTEIN TRANSACYLASE"/>
    <property type="match status" value="1"/>
</dbReference>
<dbReference type="InterPro" id="IPR016039">
    <property type="entry name" value="Thiolase-like"/>
</dbReference>
<evidence type="ECO:0000259" key="7">
    <source>
        <dbReference type="PROSITE" id="PS52004"/>
    </source>
</evidence>
<dbReference type="CDD" id="cd00828">
    <property type="entry name" value="elong_cond_enzymes"/>
    <property type="match status" value="1"/>
</dbReference>
<dbReference type="InterPro" id="IPR016035">
    <property type="entry name" value="Acyl_Trfase/lysoPLipase"/>
</dbReference>
<dbReference type="InterPro" id="IPR001227">
    <property type="entry name" value="Ac_transferase_dom_sf"/>
</dbReference>
<dbReference type="FunFam" id="3.40.366.10:FF:000009">
    <property type="entry name" value="Fatty acid synthase Fas"/>
    <property type="match status" value="1"/>
</dbReference>
<dbReference type="InterPro" id="IPR050830">
    <property type="entry name" value="Fungal_FAS"/>
</dbReference>
<dbReference type="OrthoDB" id="4746285at2"/>
<feature type="compositionally biased region" description="Low complexity" evidence="6">
    <location>
        <begin position="1747"/>
        <end position="1772"/>
    </location>
</feature>
<dbReference type="Gene3D" id="3.40.50.720">
    <property type="entry name" value="NAD(P)-binding Rossmann-like Domain"/>
    <property type="match status" value="1"/>
</dbReference>
<dbReference type="Gene3D" id="3.40.366.10">
    <property type="entry name" value="Malonyl-Coenzyme A Acyl Carrier Protein, domain 2"/>
    <property type="match status" value="3"/>
</dbReference>
<dbReference type="Pfam" id="PF18094">
    <property type="entry name" value="DNA_pol_B_N"/>
    <property type="match status" value="1"/>
</dbReference>
<dbReference type="InterPro" id="IPR020841">
    <property type="entry name" value="PKS_Beta-ketoAc_synthase_dom"/>
</dbReference>
<dbReference type="Gene3D" id="3.10.129.10">
    <property type="entry name" value="Hotdog Thioesterase"/>
    <property type="match status" value="1"/>
</dbReference>
<dbReference type="STRING" id="1121927.GOHSU_22_01050"/>